<dbReference type="AlphaFoldDB" id="A0A9P0J7L6"/>
<protein>
    <recommendedName>
        <fullName evidence="3">Lipid storage droplets surface-binding protein 1</fullName>
    </recommendedName>
</protein>
<dbReference type="GO" id="GO:0005829">
    <property type="term" value="C:cytosol"/>
    <property type="evidence" value="ECO:0007669"/>
    <property type="project" value="TreeGrafter"/>
</dbReference>
<gene>
    <name evidence="1" type="ORF">CHIRRI_LOCUS11693</name>
</gene>
<organism evidence="1 2">
    <name type="scientific">Chironomus riparius</name>
    <dbReference type="NCBI Taxonomy" id="315576"/>
    <lineage>
        <taxon>Eukaryota</taxon>
        <taxon>Metazoa</taxon>
        <taxon>Ecdysozoa</taxon>
        <taxon>Arthropoda</taxon>
        <taxon>Hexapoda</taxon>
        <taxon>Insecta</taxon>
        <taxon>Pterygota</taxon>
        <taxon>Neoptera</taxon>
        <taxon>Endopterygota</taxon>
        <taxon>Diptera</taxon>
        <taxon>Nematocera</taxon>
        <taxon>Chironomoidea</taxon>
        <taxon>Chironomidae</taxon>
        <taxon>Chironominae</taxon>
        <taxon>Chironomus</taxon>
    </lineage>
</organism>
<name>A0A9P0J7L6_9DIPT</name>
<proteinExistence type="predicted"/>
<dbReference type="Proteomes" id="UP001153620">
    <property type="component" value="Chromosome 3"/>
</dbReference>
<evidence type="ECO:0008006" key="3">
    <source>
        <dbReference type="Google" id="ProtNLM"/>
    </source>
</evidence>
<dbReference type="GO" id="GO:0010890">
    <property type="term" value="P:positive regulation of triglyceride storage"/>
    <property type="evidence" value="ECO:0007669"/>
    <property type="project" value="TreeGrafter"/>
</dbReference>
<dbReference type="GO" id="GO:0019915">
    <property type="term" value="P:lipid storage"/>
    <property type="evidence" value="ECO:0007669"/>
    <property type="project" value="TreeGrafter"/>
</dbReference>
<reference evidence="1" key="1">
    <citation type="submission" date="2022-01" db="EMBL/GenBank/DDBJ databases">
        <authorList>
            <person name="King R."/>
        </authorList>
    </citation>
    <scope>NUCLEOTIDE SEQUENCE</scope>
</reference>
<dbReference type="GO" id="GO:0005811">
    <property type="term" value="C:lipid droplet"/>
    <property type="evidence" value="ECO:0007669"/>
    <property type="project" value="TreeGrafter"/>
</dbReference>
<dbReference type="EMBL" id="OU895879">
    <property type="protein sequence ID" value="CAH1729590.1"/>
    <property type="molecule type" value="Genomic_DNA"/>
</dbReference>
<accession>A0A9P0J7L6</accession>
<keyword evidence="2" id="KW-1185">Reference proteome</keyword>
<evidence type="ECO:0000313" key="1">
    <source>
        <dbReference type="EMBL" id="CAH1729590.1"/>
    </source>
</evidence>
<dbReference type="PANTHER" id="PTHR14024">
    <property type="entry name" value="PERILIPIN"/>
    <property type="match status" value="1"/>
</dbReference>
<reference evidence="1" key="2">
    <citation type="submission" date="2022-10" db="EMBL/GenBank/DDBJ databases">
        <authorList>
            <consortium name="ENA_rothamsted_submissions"/>
            <consortium name="culmorum"/>
            <person name="King R."/>
        </authorList>
    </citation>
    <scope>NUCLEOTIDE SEQUENCE</scope>
</reference>
<dbReference type="PANTHER" id="PTHR14024:SF49">
    <property type="entry name" value="LIPID STORAGE DROPLETS SURFACE-BINDING PROTEIN 1"/>
    <property type="match status" value="1"/>
</dbReference>
<evidence type="ECO:0000313" key="2">
    <source>
        <dbReference type="Proteomes" id="UP001153620"/>
    </source>
</evidence>
<sequence length="392" mass="45081">MVNSMIIHTHSNIRMESFDKFTSIPIVESSIRAGHGVYSRFKNSNRLINWSLNVSENVTFALIEAIKPALNIVEGPLNKIDNFGVKILESVESVVPNINLPPQMIYWNTKEYVADRVVKPVMKRADSFGDIADHALIFADKAVDKYLPDETEDEGNDTVDGNGFKGKSHAVLTYRRSKRLTKKIKTRLSYKTAAEIRALKDDVHILFYAMELIVKDPKEAYVKFKELYAYLSQKEPENQQRPETLEQLFVLLSRETARKIVHLINFTTKHLSRIPRKIRQSLQEFLHHVLYWTDSILKAIQVKNAQSILSKIHTKYEKVQEHTNSALSQDSQVIAPKECDIVQSLLLYVVEIFVKSLERLAIFCSGRLDAEKIQMSNRNRIYTRPSSINGLY</sequence>